<protein>
    <submittedName>
        <fullName evidence="2">Uncharacterized protein</fullName>
    </submittedName>
</protein>
<organism evidence="2 3">
    <name type="scientific">Ziziphus jujuba var. spinosa</name>
    <dbReference type="NCBI Taxonomy" id="714518"/>
    <lineage>
        <taxon>Eukaryota</taxon>
        <taxon>Viridiplantae</taxon>
        <taxon>Streptophyta</taxon>
        <taxon>Embryophyta</taxon>
        <taxon>Tracheophyta</taxon>
        <taxon>Spermatophyta</taxon>
        <taxon>Magnoliopsida</taxon>
        <taxon>eudicotyledons</taxon>
        <taxon>Gunneridae</taxon>
        <taxon>Pentapetalae</taxon>
        <taxon>rosids</taxon>
        <taxon>fabids</taxon>
        <taxon>Rosales</taxon>
        <taxon>Rhamnaceae</taxon>
        <taxon>Paliureae</taxon>
        <taxon>Ziziphus</taxon>
    </lineage>
</organism>
<gene>
    <name evidence="2" type="ORF">FEM48_Zijuj09G0016600</name>
</gene>
<dbReference type="EMBL" id="JAEACU010000009">
    <property type="protein sequence ID" value="KAH7517010.1"/>
    <property type="molecule type" value="Genomic_DNA"/>
</dbReference>
<evidence type="ECO:0000256" key="1">
    <source>
        <dbReference type="SAM" id="MobiDB-lite"/>
    </source>
</evidence>
<feature type="region of interest" description="Disordered" evidence="1">
    <location>
        <begin position="156"/>
        <end position="179"/>
    </location>
</feature>
<feature type="compositionally biased region" description="Basic and acidic residues" evidence="1">
    <location>
        <begin position="167"/>
        <end position="179"/>
    </location>
</feature>
<dbReference type="Proteomes" id="UP000813462">
    <property type="component" value="Unassembled WGS sequence"/>
</dbReference>
<accession>A0A978UQ60</accession>
<feature type="region of interest" description="Disordered" evidence="1">
    <location>
        <begin position="112"/>
        <end position="133"/>
    </location>
</feature>
<proteinExistence type="predicted"/>
<name>A0A978UQ60_ZIZJJ</name>
<evidence type="ECO:0000313" key="3">
    <source>
        <dbReference type="Proteomes" id="UP000813462"/>
    </source>
</evidence>
<dbReference type="PANTHER" id="PTHR35985:SF1">
    <property type="entry name" value="OS07G0675200 PROTEIN"/>
    <property type="match status" value="1"/>
</dbReference>
<comment type="caution">
    <text evidence="2">The sequence shown here is derived from an EMBL/GenBank/DDBJ whole genome shotgun (WGS) entry which is preliminary data.</text>
</comment>
<evidence type="ECO:0000313" key="2">
    <source>
        <dbReference type="EMBL" id="KAH7517010.1"/>
    </source>
</evidence>
<dbReference type="PANTHER" id="PTHR35985">
    <property type="entry name" value="OS07G0675200 PROTEIN"/>
    <property type="match status" value="1"/>
</dbReference>
<feature type="compositionally biased region" description="Polar residues" evidence="1">
    <location>
        <begin position="112"/>
        <end position="122"/>
    </location>
</feature>
<sequence>MINRKKQDELDLNVIIQRFETHRGFGIDQNAWYWNPKRDLGFLAPADQNRGLRETYTDLEVLTLSRRVSVRIEEEQSEGWDVDWTSQAKRHFLGFSPETQNVAELNPAKQQTKAEYKSSNGSENDHATSSRLHSSCVNHPFDPTIQQKRSYGATTGFENASETEEAVDARKPTTRSKEEPAYYSLAKDVFSWKPEQLDSADGALKRARKLFEESEKRGVPEHPQSKVLRELRGESF</sequence>
<feature type="region of interest" description="Disordered" evidence="1">
    <location>
        <begin position="214"/>
        <end position="236"/>
    </location>
</feature>
<dbReference type="AlphaFoldDB" id="A0A978UQ60"/>
<reference evidence="2" key="1">
    <citation type="journal article" date="2021" name="Front. Plant Sci.">
        <title>Chromosome-Scale Genome Assembly for Chinese Sour Jujube and Insights Into Its Genome Evolution and Domestication Signature.</title>
        <authorList>
            <person name="Shen L.-Y."/>
            <person name="Luo H."/>
            <person name="Wang X.-L."/>
            <person name="Wang X.-M."/>
            <person name="Qiu X.-J."/>
            <person name="Liu H."/>
            <person name="Zhou S.-S."/>
            <person name="Jia K.-H."/>
            <person name="Nie S."/>
            <person name="Bao Y.-T."/>
            <person name="Zhang R.-G."/>
            <person name="Yun Q.-Z."/>
            <person name="Chai Y.-H."/>
            <person name="Lu J.-Y."/>
            <person name="Li Y."/>
            <person name="Zhao S.-W."/>
            <person name="Mao J.-F."/>
            <person name="Jia S.-G."/>
            <person name="Mao Y.-M."/>
        </authorList>
    </citation>
    <scope>NUCLEOTIDE SEQUENCE</scope>
    <source>
        <strain evidence="2">AT0</strain>
        <tissue evidence="2">Leaf</tissue>
    </source>
</reference>